<dbReference type="Gene3D" id="2.130.10.10">
    <property type="entry name" value="YVTN repeat-like/Quinoprotein amine dehydrogenase"/>
    <property type="match status" value="1"/>
</dbReference>
<keyword evidence="4" id="KW-1185">Reference proteome</keyword>
<dbReference type="InterPro" id="IPR036322">
    <property type="entry name" value="WD40_repeat_dom_sf"/>
</dbReference>
<evidence type="ECO:0000256" key="2">
    <source>
        <dbReference type="ARBA" id="ARBA00022574"/>
    </source>
</evidence>
<dbReference type="GO" id="GO:0000347">
    <property type="term" value="C:THO complex"/>
    <property type="evidence" value="ECO:0007669"/>
    <property type="project" value="TreeGrafter"/>
</dbReference>
<dbReference type="Pfam" id="PF00400">
    <property type="entry name" value="WD40"/>
    <property type="match status" value="1"/>
</dbReference>
<dbReference type="GO" id="GO:0000346">
    <property type="term" value="C:transcription export complex"/>
    <property type="evidence" value="ECO:0007669"/>
    <property type="project" value="TreeGrafter"/>
</dbReference>
<dbReference type="Proteomes" id="UP001230051">
    <property type="component" value="Unassembled WGS sequence"/>
</dbReference>
<protein>
    <recommendedName>
        <fullName evidence="5">THO complex 6</fullName>
    </recommendedName>
</protein>
<dbReference type="InterPro" id="IPR042626">
    <property type="entry name" value="THOC6"/>
</dbReference>
<dbReference type="EMBL" id="JAGXEW010000049">
    <property type="protein sequence ID" value="KAK1151921.1"/>
    <property type="molecule type" value="Genomic_DNA"/>
</dbReference>
<dbReference type="PANTHER" id="PTHR44411">
    <property type="entry name" value="THO COMPLEX SUBUNIT 6 HOMOLOG"/>
    <property type="match status" value="1"/>
</dbReference>
<dbReference type="SUPFAM" id="SSF50978">
    <property type="entry name" value="WD40 repeat-like"/>
    <property type="match status" value="1"/>
</dbReference>
<reference evidence="3" key="1">
    <citation type="submission" date="2022-02" db="EMBL/GenBank/DDBJ databases">
        <title>Atlantic sturgeon de novo genome assembly.</title>
        <authorList>
            <person name="Stock M."/>
            <person name="Klopp C."/>
            <person name="Guiguen Y."/>
            <person name="Cabau C."/>
            <person name="Parinello H."/>
            <person name="Santidrian Yebra-Pimentel E."/>
            <person name="Kuhl H."/>
            <person name="Dirks R.P."/>
            <person name="Guessner J."/>
            <person name="Wuertz S."/>
            <person name="Du K."/>
            <person name="Schartl M."/>
        </authorList>
    </citation>
    <scope>NUCLEOTIDE SEQUENCE</scope>
    <source>
        <strain evidence="3">STURGEONOMICS-FGT-2020</strain>
        <tissue evidence="3">Whole blood</tissue>
    </source>
</reference>
<dbReference type="AlphaFoldDB" id="A0AAD8FS10"/>
<dbReference type="InterPro" id="IPR001680">
    <property type="entry name" value="WD40_rpt"/>
</dbReference>
<evidence type="ECO:0000313" key="4">
    <source>
        <dbReference type="Proteomes" id="UP001230051"/>
    </source>
</evidence>
<dbReference type="PANTHER" id="PTHR44411:SF1">
    <property type="entry name" value="THO COMPLEX SUBUNIT 6 HOMOLOG"/>
    <property type="match status" value="1"/>
</dbReference>
<keyword evidence="2" id="KW-0853">WD repeat</keyword>
<sequence length="113" mass="12279">MGPNEFDPQRSLQVLHMTVFSQSFSPCGKFLAAGNNYGEIGVFSLSAALGPEATEDSKTPIVTFKAHDGPVYSLLSTDSQLLSAGNGEVRAWNWAELVKKGSKAVWSRKPQYK</sequence>
<name>A0AAD8FS10_ACIOX</name>
<evidence type="ECO:0000256" key="1">
    <source>
        <dbReference type="ARBA" id="ARBA00009728"/>
    </source>
</evidence>
<dbReference type="GO" id="GO:0006406">
    <property type="term" value="P:mRNA export from nucleus"/>
    <property type="evidence" value="ECO:0007669"/>
    <property type="project" value="TreeGrafter"/>
</dbReference>
<accession>A0AAD8FS10</accession>
<organism evidence="3 4">
    <name type="scientific">Acipenser oxyrinchus oxyrinchus</name>
    <dbReference type="NCBI Taxonomy" id="40147"/>
    <lineage>
        <taxon>Eukaryota</taxon>
        <taxon>Metazoa</taxon>
        <taxon>Chordata</taxon>
        <taxon>Craniata</taxon>
        <taxon>Vertebrata</taxon>
        <taxon>Euteleostomi</taxon>
        <taxon>Actinopterygii</taxon>
        <taxon>Chondrostei</taxon>
        <taxon>Acipenseriformes</taxon>
        <taxon>Acipenseridae</taxon>
        <taxon>Acipenser</taxon>
    </lineage>
</organism>
<evidence type="ECO:0000313" key="3">
    <source>
        <dbReference type="EMBL" id="KAK1151921.1"/>
    </source>
</evidence>
<comment type="similarity">
    <text evidence="1">Belongs to the WD repeat THOC6 family.</text>
</comment>
<proteinExistence type="inferred from homology"/>
<gene>
    <name evidence="3" type="ORF">AOXY_G31726</name>
</gene>
<dbReference type="InterPro" id="IPR015943">
    <property type="entry name" value="WD40/YVTN_repeat-like_dom_sf"/>
</dbReference>
<evidence type="ECO:0008006" key="5">
    <source>
        <dbReference type="Google" id="ProtNLM"/>
    </source>
</evidence>
<comment type="caution">
    <text evidence="3">The sequence shown here is derived from an EMBL/GenBank/DDBJ whole genome shotgun (WGS) entry which is preliminary data.</text>
</comment>